<sequence>MKRVRFILNAFFLLFVLWPYTSIADDNQCVLLLYHRFSDEGPQSTSTSPAVFEKHLEYLYENGYKVLPLGEVIEGLKMQGILP</sequence>
<dbReference type="EMBL" id="UINC01226578">
    <property type="protein sequence ID" value="SVE57119.1"/>
    <property type="molecule type" value="Genomic_DNA"/>
</dbReference>
<proteinExistence type="predicted"/>
<dbReference type="Gene3D" id="3.20.20.370">
    <property type="entry name" value="Glycoside hydrolase/deacetylase"/>
    <property type="match status" value="1"/>
</dbReference>
<protein>
    <recommendedName>
        <fullName evidence="2">NodB homology domain-containing protein</fullName>
    </recommendedName>
</protein>
<feature type="non-terminal residue" evidence="1">
    <location>
        <position position="83"/>
    </location>
</feature>
<gene>
    <name evidence="1" type="ORF">METZ01_LOCUS509973</name>
</gene>
<accession>A0A383EKE4</accession>
<organism evidence="1">
    <name type="scientific">marine metagenome</name>
    <dbReference type="NCBI Taxonomy" id="408172"/>
    <lineage>
        <taxon>unclassified sequences</taxon>
        <taxon>metagenomes</taxon>
        <taxon>ecological metagenomes</taxon>
    </lineage>
</organism>
<evidence type="ECO:0008006" key="2">
    <source>
        <dbReference type="Google" id="ProtNLM"/>
    </source>
</evidence>
<name>A0A383EKE4_9ZZZZ</name>
<evidence type="ECO:0000313" key="1">
    <source>
        <dbReference type="EMBL" id="SVE57119.1"/>
    </source>
</evidence>
<dbReference type="AlphaFoldDB" id="A0A383EKE4"/>
<reference evidence="1" key="1">
    <citation type="submission" date="2018-05" db="EMBL/GenBank/DDBJ databases">
        <authorList>
            <person name="Lanie J.A."/>
            <person name="Ng W.-L."/>
            <person name="Kazmierczak K.M."/>
            <person name="Andrzejewski T.M."/>
            <person name="Davidsen T.M."/>
            <person name="Wayne K.J."/>
            <person name="Tettelin H."/>
            <person name="Glass J.I."/>
            <person name="Rusch D."/>
            <person name="Podicherti R."/>
            <person name="Tsui H.-C.T."/>
            <person name="Winkler M.E."/>
        </authorList>
    </citation>
    <scope>NUCLEOTIDE SEQUENCE</scope>
</reference>